<sequence length="35" mass="4231">MEDNYLDILKRSYIESYKEDKYYAESLAADIEITH</sequence>
<comment type="caution">
    <text evidence="1">The sequence shown here is derived from an EMBL/GenBank/DDBJ whole genome shotgun (WGS) entry which is preliminary data.</text>
</comment>
<evidence type="ECO:0000313" key="1">
    <source>
        <dbReference type="EMBL" id="SCM07880.1"/>
    </source>
</evidence>
<organism evidence="1 2">
    <name type="scientific">Bacillus cytotoxicus</name>
    <dbReference type="NCBI Taxonomy" id="580165"/>
    <lineage>
        <taxon>Bacteria</taxon>
        <taxon>Bacillati</taxon>
        <taxon>Bacillota</taxon>
        <taxon>Bacilli</taxon>
        <taxon>Bacillales</taxon>
        <taxon>Bacillaceae</taxon>
        <taxon>Bacillus</taxon>
        <taxon>Bacillus cereus group</taxon>
    </lineage>
</organism>
<dbReference type="AlphaFoldDB" id="A0AAX2CNI0"/>
<accession>A0AAX2CNI0</accession>
<gene>
    <name evidence="1" type="ORF">BCB44BAC_04486</name>
</gene>
<dbReference type="Proteomes" id="UP000242164">
    <property type="component" value="Unassembled WGS sequence"/>
</dbReference>
<evidence type="ECO:0000313" key="2">
    <source>
        <dbReference type="Proteomes" id="UP000242164"/>
    </source>
</evidence>
<reference evidence="1 2" key="1">
    <citation type="submission" date="2016-08" db="EMBL/GenBank/DDBJ databases">
        <authorList>
            <person name="Loux V."/>
            <person name="Rue O."/>
        </authorList>
    </citation>
    <scope>NUCLEOTIDE SEQUENCE [LARGE SCALE GENOMIC DNA]</scope>
    <source>
        <strain evidence="1 2">AFSSA_08CEB44bac</strain>
    </source>
</reference>
<proteinExistence type="predicted"/>
<protein>
    <submittedName>
        <fullName evidence="1">Uncharacterized protein</fullName>
    </submittedName>
</protein>
<name>A0AAX2CNI0_9BACI</name>
<dbReference type="EMBL" id="FMIK01000065">
    <property type="protein sequence ID" value="SCM07880.1"/>
    <property type="molecule type" value="Genomic_DNA"/>
</dbReference>